<dbReference type="AlphaFoldDB" id="A0A9X3J5E6"/>
<dbReference type="NCBIfam" id="TIGR02985">
    <property type="entry name" value="Sig70_bacteroi1"/>
    <property type="match status" value="1"/>
</dbReference>
<keyword evidence="3" id="KW-0731">Sigma factor</keyword>
<dbReference type="Gene3D" id="1.10.10.10">
    <property type="entry name" value="Winged helix-like DNA-binding domain superfamily/Winged helix DNA-binding domain"/>
    <property type="match status" value="1"/>
</dbReference>
<dbReference type="GO" id="GO:0016987">
    <property type="term" value="F:sigma factor activity"/>
    <property type="evidence" value="ECO:0007669"/>
    <property type="project" value="UniProtKB-KW"/>
</dbReference>
<evidence type="ECO:0000313" key="7">
    <source>
        <dbReference type="EMBL" id="MCY1719356.1"/>
    </source>
</evidence>
<feature type="domain" description="RNA polymerase sigma-70 region 2" evidence="5">
    <location>
        <begin position="27"/>
        <end position="92"/>
    </location>
</feature>
<dbReference type="InterPro" id="IPR039425">
    <property type="entry name" value="RNA_pol_sigma-70-like"/>
</dbReference>
<dbReference type="InterPro" id="IPR013249">
    <property type="entry name" value="RNA_pol_sigma70_r4_t2"/>
</dbReference>
<comment type="caution">
    <text evidence="7">The sequence shown here is derived from an EMBL/GenBank/DDBJ whole genome shotgun (WGS) entry which is preliminary data.</text>
</comment>
<evidence type="ECO:0000256" key="4">
    <source>
        <dbReference type="ARBA" id="ARBA00023163"/>
    </source>
</evidence>
<dbReference type="InterPro" id="IPR014327">
    <property type="entry name" value="RNA_pol_sigma70_bacteroid"/>
</dbReference>
<dbReference type="SUPFAM" id="SSF88946">
    <property type="entry name" value="Sigma2 domain of RNA polymerase sigma factors"/>
    <property type="match status" value="1"/>
</dbReference>
<dbReference type="NCBIfam" id="TIGR02937">
    <property type="entry name" value="sigma70-ECF"/>
    <property type="match status" value="1"/>
</dbReference>
<dbReference type="InterPro" id="IPR013324">
    <property type="entry name" value="RNA_pol_sigma_r3/r4-like"/>
</dbReference>
<comment type="similarity">
    <text evidence="1">Belongs to the sigma-70 factor family. ECF subfamily.</text>
</comment>
<dbReference type="PANTHER" id="PTHR43133">
    <property type="entry name" value="RNA POLYMERASE ECF-TYPE SIGMA FACTO"/>
    <property type="match status" value="1"/>
</dbReference>
<reference evidence="7" key="1">
    <citation type="submission" date="2022-11" db="EMBL/GenBank/DDBJ databases">
        <title>Marilongibacter aestuarii gen. nov., sp. nov., isolated from tidal flat sediment.</title>
        <authorList>
            <person name="Jiayan W."/>
        </authorList>
    </citation>
    <scope>NUCLEOTIDE SEQUENCE</scope>
    <source>
        <strain evidence="7">Z1-6</strain>
    </source>
</reference>
<keyword evidence="8" id="KW-1185">Reference proteome</keyword>
<dbReference type="Pfam" id="PF04542">
    <property type="entry name" value="Sigma70_r2"/>
    <property type="match status" value="1"/>
</dbReference>
<dbReference type="Gene3D" id="1.10.1740.10">
    <property type="match status" value="1"/>
</dbReference>
<dbReference type="InterPro" id="IPR007627">
    <property type="entry name" value="RNA_pol_sigma70_r2"/>
</dbReference>
<organism evidence="7 8">
    <name type="scientific">Draconibacterium aestuarii</name>
    <dbReference type="NCBI Taxonomy" id="2998507"/>
    <lineage>
        <taxon>Bacteria</taxon>
        <taxon>Pseudomonadati</taxon>
        <taxon>Bacteroidota</taxon>
        <taxon>Bacteroidia</taxon>
        <taxon>Marinilabiliales</taxon>
        <taxon>Prolixibacteraceae</taxon>
        <taxon>Draconibacterium</taxon>
    </lineage>
</organism>
<keyword evidence="2" id="KW-0805">Transcription regulation</keyword>
<dbReference type="InterPro" id="IPR036388">
    <property type="entry name" value="WH-like_DNA-bd_sf"/>
</dbReference>
<keyword evidence="4" id="KW-0804">Transcription</keyword>
<protein>
    <submittedName>
        <fullName evidence="7">RNA polymerase sigma-70 factor</fullName>
    </submittedName>
</protein>
<dbReference type="PANTHER" id="PTHR43133:SF46">
    <property type="entry name" value="RNA POLYMERASE SIGMA-70 FACTOR ECF SUBFAMILY"/>
    <property type="match status" value="1"/>
</dbReference>
<dbReference type="GO" id="GO:0003677">
    <property type="term" value="F:DNA binding"/>
    <property type="evidence" value="ECO:0007669"/>
    <property type="project" value="InterPro"/>
</dbReference>
<dbReference type="EMBL" id="JAPOHD010000007">
    <property type="protein sequence ID" value="MCY1719356.1"/>
    <property type="molecule type" value="Genomic_DNA"/>
</dbReference>
<evidence type="ECO:0000313" key="8">
    <source>
        <dbReference type="Proteomes" id="UP001145087"/>
    </source>
</evidence>
<dbReference type="InterPro" id="IPR014284">
    <property type="entry name" value="RNA_pol_sigma-70_dom"/>
</dbReference>
<dbReference type="CDD" id="cd06171">
    <property type="entry name" value="Sigma70_r4"/>
    <property type="match status" value="1"/>
</dbReference>
<evidence type="ECO:0000256" key="1">
    <source>
        <dbReference type="ARBA" id="ARBA00010641"/>
    </source>
</evidence>
<accession>A0A9X3J5E6</accession>
<gene>
    <name evidence="7" type="ORF">OU798_03330</name>
</gene>
<evidence type="ECO:0000259" key="6">
    <source>
        <dbReference type="Pfam" id="PF08281"/>
    </source>
</evidence>
<feature type="domain" description="RNA polymerase sigma factor 70 region 4 type 2" evidence="6">
    <location>
        <begin position="122"/>
        <end position="173"/>
    </location>
</feature>
<dbReference type="SUPFAM" id="SSF88659">
    <property type="entry name" value="Sigma3 and sigma4 domains of RNA polymerase sigma factors"/>
    <property type="match status" value="1"/>
</dbReference>
<evidence type="ECO:0000256" key="3">
    <source>
        <dbReference type="ARBA" id="ARBA00023082"/>
    </source>
</evidence>
<name>A0A9X3J5E6_9BACT</name>
<dbReference type="GO" id="GO:0006352">
    <property type="term" value="P:DNA-templated transcription initiation"/>
    <property type="evidence" value="ECO:0007669"/>
    <property type="project" value="InterPro"/>
</dbReference>
<proteinExistence type="inferred from homology"/>
<dbReference type="InterPro" id="IPR013325">
    <property type="entry name" value="RNA_pol_sigma_r2"/>
</dbReference>
<evidence type="ECO:0000256" key="2">
    <source>
        <dbReference type="ARBA" id="ARBA00023015"/>
    </source>
</evidence>
<dbReference type="Proteomes" id="UP001145087">
    <property type="component" value="Unassembled WGS sequence"/>
</dbReference>
<sequence>MSKNISDNNEFLLLELQNGQERAFDYIFRKYYKALCAQANIYVHDLDKAQSLVQDCFVKLWNLRGSLDQVNRLAPFLSLMVRNKCIDHLRKIKTQQQLQESENYGIVDIHSDSNILFHEFEERLVVALSALPERCRMAFEYSRFEELSYKEIAEKMDVSVKAVEKLISRALKILRKELKDYLFLSFLFFDLFSL</sequence>
<dbReference type="Pfam" id="PF08281">
    <property type="entry name" value="Sigma70_r4_2"/>
    <property type="match status" value="1"/>
</dbReference>
<dbReference type="RefSeq" id="WP_343331694.1">
    <property type="nucleotide sequence ID" value="NZ_JAPOHD010000007.1"/>
</dbReference>
<evidence type="ECO:0000259" key="5">
    <source>
        <dbReference type="Pfam" id="PF04542"/>
    </source>
</evidence>